<protein>
    <submittedName>
        <fullName evidence="1">Uncharacterized protein</fullName>
    </submittedName>
</protein>
<dbReference type="AlphaFoldDB" id="A0A2W5F9Y8"/>
<comment type="caution">
    <text evidence="1">The sequence shown here is derived from an EMBL/GenBank/DDBJ whole genome shotgun (WGS) entry which is preliminary data.</text>
</comment>
<dbReference type="EMBL" id="QFOI01000044">
    <property type="protein sequence ID" value="PZP51044.1"/>
    <property type="molecule type" value="Genomic_DNA"/>
</dbReference>
<reference evidence="1 2" key="1">
    <citation type="submission" date="2017-11" db="EMBL/GenBank/DDBJ databases">
        <title>Infants hospitalized years apart are colonized by the same room-sourced microbial strains.</title>
        <authorList>
            <person name="Brooks B."/>
            <person name="Olm M.R."/>
            <person name="Firek B.A."/>
            <person name="Baker R."/>
            <person name="Thomas B.C."/>
            <person name="Morowitz M.J."/>
            <person name="Banfield J.F."/>
        </authorList>
    </citation>
    <scope>NUCLEOTIDE SEQUENCE [LARGE SCALE GENOMIC DNA]</scope>
    <source>
        <strain evidence="1">S2_009_000_R2_76</strain>
    </source>
</reference>
<sequence length="475" mass="53091">MCACRKSDSVSNESANLRRTEELKAWVKSNRLEDAISYASNVSTESNDRSGLLDWARLDSFYGTKRIYYKIPYKDITGNKSSSDIHYYLVIRKDSVNSGYEAALLAKMDDGIYKTSSSDMEHRTPMQVFLSTKSGNVLSIYKKDSLAPRYVSLNNSLNTGVKQMSVVQGSVMSKNGGGINSAPNTRMSTMTTTNCYVVAIPQVCYNGDGPYNQVICTNSGKRTICITTTYVNKNEDTQKDYIIDETGGGEWEPDQVEETEEYDEIKDSLANYPCAQAVLDSALKMKDSISQLIKVTFGADSNFNIVFVPRSFNDTTLDGQLEKVITSGDKRDIIVALNEKMMREATKEYILITMYHEAIHAYLKYENILYGNDVFKQKFPRVATYDIKDTSGISTTNYMLLSDHSRFGPFIQGMVNAIEAFSPGFPKDIALIMAKMGVVDPSGFSNDEKIMNEVERYSINGAYKGKNVAHKGKKC</sequence>
<dbReference type="Proteomes" id="UP000249645">
    <property type="component" value="Unassembled WGS sequence"/>
</dbReference>
<accession>A0A2W5F9Y8</accession>
<organism evidence="1 2">
    <name type="scientific">Pseudopedobacter saltans</name>
    <dbReference type="NCBI Taxonomy" id="151895"/>
    <lineage>
        <taxon>Bacteria</taxon>
        <taxon>Pseudomonadati</taxon>
        <taxon>Bacteroidota</taxon>
        <taxon>Sphingobacteriia</taxon>
        <taxon>Sphingobacteriales</taxon>
        <taxon>Sphingobacteriaceae</taxon>
        <taxon>Pseudopedobacter</taxon>
    </lineage>
</organism>
<gene>
    <name evidence="1" type="ORF">DI598_04120</name>
</gene>
<name>A0A2W5F9Y8_9SPHI</name>
<evidence type="ECO:0000313" key="2">
    <source>
        <dbReference type="Proteomes" id="UP000249645"/>
    </source>
</evidence>
<proteinExistence type="predicted"/>
<evidence type="ECO:0000313" key="1">
    <source>
        <dbReference type="EMBL" id="PZP51044.1"/>
    </source>
</evidence>